<evidence type="ECO:0000256" key="1">
    <source>
        <dbReference type="ARBA" id="ARBA00000085"/>
    </source>
</evidence>
<dbReference type="InterPro" id="IPR003660">
    <property type="entry name" value="HAMP_dom"/>
</dbReference>
<keyword evidence="6" id="KW-0808">Transferase</keyword>
<dbReference type="Gene3D" id="1.10.287.130">
    <property type="match status" value="1"/>
</dbReference>
<accession>A0ABY9TYX3</accession>
<name>A0ABY9TYX3_9GAMM</name>
<comment type="catalytic activity">
    <reaction evidence="1">
        <text>ATP + protein L-histidine = ADP + protein N-phospho-L-histidine.</text>
        <dbReference type="EC" id="2.7.13.3"/>
    </reaction>
</comment>
<evidence type="ECO:0000256" key="5">
    <source>
        <dbReference type="ARBA" id="ARBA00022553"/>
    </source>
</evidence>
<protein>
    <recommendedName>
        <fullName evidence="3">histidine kinase</fullName>
        <ecNumber evidence="3">2.7.13.3</ecNumber>
    </recommendedName>
</protein>
<dbReference type="InterPro" id="IPR036890">
    <property type="entry name" value="HATPase_C_sf"/>
</dbReference>
<gene>
    <name evidence="13" type="ORF">RGQ13_07250</name>
</gene>
<organism evidence="13 14">
    <name type="scientific">Thalassotalea psychrophila</name>
    <dbReference type="NCBI Taxonomy" id="3065647"/>
    <lineage>
        <taxon>Bacteria</taxon>
        <taxon>Pseudomonadati</taxon>
        <taxon>Pseudomonadota</taxon>
        <taxon>Gammaproteobacteria</taxon>
        <taxon>Alteromonadales</taxon>
        <taxon>Colwelliaceae</taxon>
        <taxon>Thalassotalea</taxon>
    </lineage>
</organism>
<evidence type="ECO:0000256" key="6">
    <source>
        <dbReference type="ARBA" id="ARBA00022679"/>
    </source>
</evidence>
<dbReference type="EMBL" id="CP134145">
    <property type="protein sequence ID" value="WNC73779.1"/>
    <property type="molecule type" value="Genomic_DNA"/>
</dbReference>
<evidence type="ECO:0000256" key="7">
    <source>
        <dbReference type="ARBA" id="ARBA00022741"/>
    </source>
</evidence>
<feature type="transmembrane region" description="Helical" evidence="10">
    <location>
        <begin position="137"/>
        <end position="156"/>
    </location>
</feature>
<evidence type="ECO:0000313" key="14">
    <source>
        <dbReference type="Proteomes" id="UP001258994"/>
    </source>
</evidence>
<dbReference type="SUPFAM" id="SSF47384">
    <property type="entry name" value="Homodimeric domain of signal transducing histidine kinase"/>
    <property type="match status" value="1"/>
</dbReference>
<evidence type="ECO:0000256" key="4">
    <source>
        <dbReference type="ARBA" id="ARBA00022475"/>
    </source>
</evidence>
<evidence type="ECO:0000256" key="2">
    <source>
        <dbReference type="ARBA" id="ARBA00004651"/>
    </source>
</evidence>
<feature type="domain" description="Histidine kinase" evidence="11">
    <location>
        <begin position="216"/>
        <end position="426"/>
    </location>
</feature>
<dbReference type="InterPro" id="IPR004358">
    <property type="entry name" value="Sig_transdc_His_kin-like_C"/>
</dbReference>
<keyword evidence="9 13" id="KW-0067">ATP-binding</keyword>
<keyword evidence="14" id="KW-1185">Reference proteome</keyword>
<dbReference type="SUPFAM" id="SSF55874">
    <property type="entry name" value="ATPase domain of HSP90 chaperone/DNA topoisomerase II/histidine kinase"/>
    <property type="match status" value="1"/>
</dbReference>
<dbReference type="PROSITE" id="PS51257">
    <property type="entry name" value="PROKAR_LIPOPROTEIN"/>
    <property type="match status" value="1"/>
</dbReference>
<evidence type="ECO:0000259" key="12">
    <source>
        <dbReference type="PROSITE" id="PS50885"/>
    </source>
</evidence>
<evidence type="ECO:0000256" key="3">
    <source>
        <dbReference type="ARBA" id="ARBA00012438"/>
    </source>
</evidence>
<keyword evidence="10" id="KW-1133">Transmembrane helix</keyword>
<evidence type="ECO:0000256" key="10">
    <source>
        <dbReference type="SAM" id="Phobius"/>
    </source>
</evidence>
<dbReference type="InterPro" id="IPR005467">
    <property type="entry name" value="His_kinase_dom"/>
</dbReference>
<dbReference type="GO" id="GO:0005524">
    <property type="term" value="F:ATP binding"/>
    <property type="evidence" value="ECO:0007669"/>
    <property type="project" value="UniProtKB-KW"/>
</dbReference>
<dbReference type="InterPro" id="IPR003594">
    <property type="entry name" value="HATPase_dom"/>
</dbReference>
<proteinExistence type="predicted"/>
<reference evidence="14" key="1">
    <citation type="submission" date="2023-09" db="EMBL/GenBank/DDBJ databases">
        <authorList>
            <person name="Li S."/>
            <person name="Li X."/>
            <person name="Zhang C."/>
            <person name="Zhao Z."/>
        </authorList>
    </citation>
    <scope>NUCLEOTIDE SEQUENCE [LARGE SCALE GENOMIC DNA]</scope>
    <source>
        <strain evidence="14">SQ149</strain>
    </source>
</reference>
<dbReference type="InterPro" id="IPR003661">
    <property type="entry name" value="HisK_dim/P_dom"/>
</dbReference>
<feature type="transmembrane region" description="Helical" evidence="10">
    <location>
        <begin position="6"/>
        <end position="25"/>
    </location>
</feature>
<keyword evidence="7" id="KW-0547">Nucleotide-binding</keyword>
<keyword evidence="8" id="KW-0418">Kinase</keyword>
<feature type="domain" description="HAMP" evidence="12">
    <location>
        <begin position="156"/>
        <end position="208"/>
    </location>
</feature>
<dbReference type="PANTHER" id="PTHR44936">
    <property type="entry name" value="SENSOR PROTEIN CREC"/>
    <property type="match status" value="1"/>
</dbReference>
<dbReference type="InterPro" id="IPR050980">
    <property type="entry name" value="2C_sensor_his_kinase"/>
</dbReference>
<dbReference type="Pfam" id="PF02518">
    <property type="entry name" value="HATPase_c"/>
    <property type="match status" value="1"/>
</dbReference>
<dbReference type="Pfam" id="PF00512">
    <property type="entry name" value="HisKA"/>
    <property type="match status" value="1"/>
</dbReference>
<comment type="subcellular location">
    <subcellularLocation>
        <location evidence="2">Cell membrane</location>
        <topology evidence="2">Multi-pass membrane protein</topology>
    </subcellularLocation>
</comment>
<dbReference type="RefSeq" id="WP_348392889.1">
    <property type="nucleotide sequence ID" value="NZ_CP134145.1"/>
</dbReference>
<keyword evidence="4" id="KW-1003">Cell membrane</keyword>
<dbReference type="SMART" id="SM00388">
    <property type="entry name" value="HisKA"/>
    <property type="match status" value="1"/>
</dbReference>
<keyword evidence="10" id="KW-0472">Membrane</keyword>
<dbReference type="Proteomes" id="UP001258994">
    <property type="component" value="Chromosome"/>
</dbReference>
<keyword evidence="5" id="KW-0597">Phosphoprotein</keyword>
<dbReference type="Gene3D" id="3.30.565.10">
    <property type="entry name" value="Histidine kinase-like ATPase, C-terminal domain"/>
    <property type="match status" value="1"/>
</dbReference>
<dbReference type="EC" id="2.7.13.3" evidence="3"/>
<sequence>MNLGRSFFSLYFLIVACFGALSWLLDEFWSMNVQQDVESYTGYKTVLIALSDRLVSFPVADWQGRVESANKRYDLPIQIVSDDSIEKLLPDLQYVKDERVTVYYDDNYITLFHPIANQNKVLILGPVQSPTRPRDAALIRVISVLLLGVVIFFWVWPISKDLDKLAKSAKDFGYGDFKIKVDRADSVLVQPMMNTFNMMASRINNLIEAHKELTNAVSHELRTPLARSKFALQVLRGAKDDETREKYIDKITTDVEELESLVNELLVYAAFESEQPNINFTNSDVKQLVDFQVASFASNDFDINFICEQDCVMAEYDAHFINRAFSNLLTNAVKYGQGKLQVSLLSDGQQCSLIVEDNGPGIDDDFKEIIFDAFSRYDKSRGKDTGGFGLGLAIVSKVMLWHNGSATVENSDLGGAKFILSWPVDHITG</sequence>
<dbReference type="CDD" id="cd00082">
    <property type="entry name" value="HisKA"/>
    <property type="match status" value="1"/>
</dbReference>
<dbReference type="SMART" id="SM00387">
    <property type="entry name" value="HATPase_c"/>
    <property type="match status" value="1"/>
</dbReference>
<dbReference type="PRINTS" id="PR00344">
    <property type="entry name" value="BCTRLSENSOR"/>
</dbReference>
<dbReference type="PROSITE" id="PS50109">
    <property type="entry name" value="HIS_KIN"/>
    <property type="match status" value="1"/>
</dbReference>
<evidence type="ECO:0000256" key="8">
    <source>
        <dbReference type="ARBA" id="ARBA00022777"/>
    </source>
</evidence>
<evidence type="ECO:0000259" key="11">
    <source>
        <dbReference type="PROSITE" id="PS50109"/>
    </source>
</evidence>
<dbReference type="PANTHER" id="PTHR44936:SF10">
    <property type="entry name" value="SENSOR PROTEIN RSTB"/>
    <property type="match status" value="1"/>
</dbReference>
<dbReference type="PROSITE" id="PS50885">
    <property type="entry name" value="HAMP"/>
    <property type="match status" value="1"/>
</dbReference>
<dbReference type="InterPro" id="IPR036097">
    <property type="entry name" value="HisK_dim/P_sf"/>
</dbReference>
<evidence type="ECO:0000256" key="9">
    <source>
        <dbReference type="ARBA" id="ARBA00022840"/>
    </source>
</evidence>
<evidence type="ECO:0000313" key="13">
    <source>
        <dbReference type="EMBL" id="WNC73779.1"/>
    </source>
</evidence>
<keyword evidence="10" id="KW-0812">Transmembrane</keyword>